<dbReference type="OrthoDB" id="4121058at2759"/>
<protein>
    <submittedName>
        <fullName evidence="2">Uncharacterized protein</fullName>
    </submittedName>
</protein>
<dbReference type="AlphaFoldDB" id="A0A9P7KM63"/>
<dbReference type="EMBL" id="JABCKI010000142">
    <property type="protein sequence ID" value="KAG5652276.1"/>
    <property type="molecule type" value="Genomic_DNA"/>
</dbReference>
<organism evidence="2 3">
    <name type="scientific">Sphagnurus paluster</name>
    <dbReference type="NCBI Taxonomy" id="117069"/>
    <lineage>
        <taxon>Eukaryota</taxon>
        <taxon>Fungi</taxon>
        <taxon>Dikarya</taxon>
        <taxon>Basidiomycota</taxon>
        <taxon>Agaricomycotina</taxon>
        <taxon>Agaricomycetes</taxon>
        <taxon>Agaricomycetidae</taxon>
        <taxon>Agaricales</taxon>
        <taxon>Tricholomatineae</taxon>
        <taxon>Lyophyllaceae</taxon>
        <taxon>Sphagnurus</taxon>
    </lineage>
</organism>
<reference evidence="2" key="1">
    <citation type="submission" date="2021-02" db="EMBL/GenBank/DDBJ databases">
        <authorList>
            <person name="Nieuwenhuis M."/>
            <person name="Van De Peppel L.J.J."/>
        </authorList>
    </citation>
    <scope>NUCLEOTIDE SEQUENCE</scope>
    <source>
        <strain evidence="2">D49</strain>
    </source>
</reference>
<keyword evidence="3" id="KW-1185">Reference proteome</keyword>
<proteinExistence type="predicted"/>
<evidence type="ECO:0000313" key="2">
    <source>
        <dbReference type="EMBL" id="KAG5652276.1"/>
    </source>
</evidence>
<comment type="caution">
    <text evidence="2">The sequence shown here is derived from an EMBL/GenBank/DDBJ whole genome shotgun (WGS) entry which is preliminary data.</text>
</comment>
<sequence>MSSWQTYFAAPVSQGPFLHDGREFYVKIDQHRHPRTSDSSLYQLLTYTDPGLQYAKAGTLAKRQPQHKDSPWHFYQAQCVHYGLLAYKTKPAAKNHLLSASEERKAKEERAAKEKKEREELEVSRAGAGDMLKEFAVLGIVISRRAIKGPIDGDNEAPPIKAPTEITNAELRDEIASLSEAQLRSMMEKLVFDENASAFRKAAVKELGALKKKAEAAAAKGKKPRSRETQEGRICGKMRWNGQVFEFIGKNVPIPNVVWSSSVELQWKGNYWGINDNAYERENKARWGGWHPEVSDNESNSDTVGDAYAINSNEEDERDSDQSDDSHTKAGKPAKHRSDKKDSPLHFYQAQCVHYGLLGYKTKPAAKKRLLFALESAGGTLKIPAHVLALDEGIKADYEAVNVMAERKATKVLASKEKKEREELEAARASAGNILKEFAALVVIISRGSTKGPIDGDKEVAPPKASKVVTNAELRKEIASLSEAQLRSMVEKFVFDLKSYPQRLRPDDDGEFTIVAPYLQDQCGSYRRDMKLVTSTSRGESHLWLPQTCGKGSEL</sequence>
<feature type="compositionally biased region" description="Basic and acidic residues" evidence="1">
    <location>
        <begin position="101"/>
        <end position="122"/>
    </location>
</feature>
<gene>
    <name evidence="2" type="ORF">H0H81_005588</name>
</gene>
<name>A0A9P7KM63_9AGAR</name>
<feature type="compositionally biased region" description="Basic residues" evidence="1">
    <location>
        <begin position="329"/>
        <end position="338"/>
    </location>
</feature>
<accession>A0A9P7KM63</accession>
<dbReference type="Proteomes" id="UP000717328">
    <property type="component" value="Unassembled WGS sequence"/>
</dbReference>
<reference evidence="2" key="2">
    <citation type="submission" date="2021-10" db="EMBL/GenBank/DDBJ databases">
        <title>Phylogenomics reveals ancestral predisposition of the termite-cultivated fungus Termitomyces towards a domesticated lifestyle.</title>
        <authorList>
            <person name="Auxier B."/>
            <person name="Grum-Grzhimaylo A."/>
            <person name="Cardenas M.E."/>
            <person name="Lodge J.D."/>
            <person name="Laessoe T."/>
            <person name="Pedersen O."/>
            <person name="Smith M.E."/>
            <person name="Kuyper T.W."/>
            <person name="Franco-Molano E.A."/>
            <person name="Baroni T.J."/>
            <person name="Aanen D.K."/>
        </authorList>
    </citation>
    <scope>NUCLEOTIDE SEQUENCE</scope>
    <source>
        <strain evidence="2">D49</strain>
    </source>
</reference>
<feature type="region of interest" description="Disordered" evidence="1">
    <location>
        <begin position="312"/>
        <end position="342"/>
    </location>
</feature>
<evidence type="ECO:0000313" key="3">
    <source>
        <dbReference type="Proteomes" id="UP000717328"/>
    </source>
</evidence>
<evidence type="ECO:0000256" key="1">
    <source>
        <dbReference type="SAM" id="MobiDB-lite"/>
    </source>
</evidence>
<feature type="region of interest" description="Disordered" evidence="1">
    <location>
        <begin position="98"/>
        <end position="122"/>
    </location>
</feature>